<proteinExistence type="predicted"/>
<dbReference type="Proteomes" id="UP001196338">
    <property type="component" value="Unassembled WGS sequence"/>
</dbReference>
<sequence length="78" mass="9139">QTPRGNTMDFYNDLSRQLLKNSNNANKLYKKTSDEMDSIEDSNLFYDLAIKATTTQMAYLEHNRANHMIIKNVFESFQ</sequence>
<organism evidence="1 2">
    <name type="scientific">Vibrio cholerae</name>
    <dbReference type="NCBI Taxonomy" id="666"/>
    <lineage>
        <taxon>Bacteria</taxon>
        <taxon>Pseudomonadati</taxon>
        <taxon>Pseudomonadota</taxon>
        <taxon>Gammaproteobacteria</taxon>
        <taxon>Vibrionales</taxon>
        <taxon>Vibrionaceae</taxon>
        <taxon>Vibrio</taxon>
    </lineage>
</organism>
<accession>A0AAW4KXG2</accession>
<dbReference type="RefSeq" id="WP_213421593.1">
    <property type="nucleotide sequence ID" value="NZ_JAHBND010001022.1"/>
</dbReference>
<dbReference type="EMBL" id="JAHBND010001022">
    <property type="protein sequence ID" value="MBS7676129.1"/>
    <property type="molecule type" value="Genomic_DNA"/>
</dbReference>
<evidence type="ECO:0000313" key="1">
    <source>
        <dbReference type="EMBL" id="MBS7676129.1"/>
    </source>
</evidence>
<name>A0AAW4KXG2_VIBCL</name>
<protein>
    <submittedName>
        <fullName evidence="1">Uncharacterized protein</fullName>
    </submittedName>
</protein>
<evidence type="ECO:0000313" key="2">
    <source>
        <dbReference type="Proteomes" id="UP001196338"/>
    </source>
</evidence>
<comment type="caution">
    <text evidence="1">The sequence shown here is derived from an EMBL/GenBank/DDBJ whole genome shotgun (WGS) entry which is preliminary data.</text>
</comment>
<reference evidence="1" key="1">
    <citation type="submission" date="2021-05" db="EMBL/GenBank/DDBJ databases">
        <authorList>
            <person name="Stine C."/>
        </authorList>
    </citation>
    <scope>NUCLEOTIDE SEQUENCE</scope>
    <source>
        <strain evidence="1">TDS0091212</strain>
    </source>
</reference>
<reference evidence="1" key="2">
    <citation type="submission" date="2023-08" db="EMBL/GenBank/DDBJ databases">
        <title>Vibrio cholerae Outbreaks in Tanzania Exemplify Founder Flush: Simultaneous Increases in Population Size and Genetic Diversity.</title>
        <authorList>
            <person name="Debes A.K."/>
            <person name="Mohammed A."/>
            <person name="Maseke I."/>
            <person name="Almeida M."/>
            <person name="Li S."/>
            <person name="Matimba H."/>
            <person name="Joachim A."/>
            <person name="Mizinduko M."/>
            <person name="Nyanga S."/>
            <person name="Kelly M."/>
            <person name="Kachwamba Y."/>
            <person name="Schaffer A.M."/>
            <person name="Nyanga A.S."/>
            <person name="Mghamba J."/>
            <person name="Mosha F.S."/>
            <person name="Sack D.A."/>
            <person name="Stine O.C."/>
        </authorList>
    </citation>
    <scope>NUCLEOTIDE SEQUENCE</scope>
    <source>
        <strain evidence="1">TDS0091212</strain>
    </source>
</reference>
<gene>
    <name evidence="1" type="ORF">KIN13_22320</name>
</gene>
<feature type="non-terminal residue" evidence="1">
    <location>
        <position position="1"/>
    </location>
</feature>
<dbReference type="AlphaFoldDB" id="A0AAW4KXG2"/>